<feature type="non-terminal residue" evidence="2">
    <location>
        <position position="164"/>
    </location>
</feature>
<comment type="caution">
    <text evidence="2">The sequence shown here is derived from an EMBL/GenBank/DDBJ whole genome shotgun (WGS) entry which is preliminary data.</text>
</comment>
<dbReference type="Proteomes" id="UP000245609">
    <property type="component" value="Unassembled WGS sequence"/>
</dbReference>
<keyword evidence="3" id="KW-1185">Reference proteome</keyword>
<gene>
    <name evidence="2" type="ORF">BB560_006546</name>
</gene>
<protein>
    <submittedName>
        <fullName evidence="2">Uncharacterized protein</fullName>
    </submittedName>
</protein>
<dbReference type="AlphaFoldDB" id="A0A2T9Y411"/>
<organism evidence="2 3">
    <name type="scientific">Smittium megazygosporum</name>
    <dbReference type="NCBI Taxonomy" id="133381"/>
    <lineage>
        <taxon>Eukaryota</taxon>
        <taxon>Fungi</taxon>
        <taxon>Fungi incertae sedis</taxon>
        <taxon>Zoopagomycota</taxon>
        <taxon>Kickxellomycotina</taxon>
        <taxon>Harpellomycetes</taxon>
        <taxon>Harpellales</taxon>
        <taxon>Legeriomycetaceae</taxon>
        <taxon>Smittium</taxon>
    </lineage>
</organism>
<sequence>MENKGVTAAIDNLGSKYWSSDSADSTQFTPLLSSSEGVLVSSPIKNAKRNELLTCFQPPQEINQVATGNGLPGTFALKADRLEALRINDFFESAIFAERSRRSTEDSMASSSLTGNSLMIATGEYNEFEGSNKHNHFSGLSMPSDPNRYTERLNNELDTSNRSM</sequence>
<accession>A0A2T9Y411</accession>
<evidence type="ECO:0000313" key="2">
    <source>
        <dbReference type="EMBL" id="PVU87089.1"/>
    </source>
</evidence>
<evidence type="ECO:0000313" key="3">
    <source>
        <dbReference type="Proteomes" id="UP000245609"/>
    </source>
</evidence>
<proteinExistence type="predicted"/>
<name>A0A2T9Y411_9FUNG</name>
<dbReference type="EMBL" id="MBFS01003362">
    <property type="protein sequence ID" value="PVU87089.1"/>
    <property type="molecule type" value="Genomic_DNA"/>
</dbReference>
<feature type="region of interest" description="Disordered" evidence="1">
    <location>
        <begin position="136"/>
        <end position="164"/>
    </location>
</feature>
<evidence type="ECO:0000256" key="1">
    <source>
        <dbReference type="SAM" id="MobiDB-lite"/>
    </source>
</evidence>
<reference evidence="2 3" key="1">
    <citation type="journal article" date="2018" name="MBio">
        <title>Comparative Genomics Reveals the Core Gene Toolbox for the Fungus-Insect Symbiosis.</title>
        <authorList>
            <person name="Wang Y."/>
            <person name="Stata M."/>
            <person name="Wang W."/>
            <person name="Stajich J.E."/>
            <person name="White M.M."/>
            <person name="Moncalvo J.M."/>
        </authorList>
    </citation>
    <scope>NUCLEOTIDE SEQUENCE [LARGE SCALE GENOMIC DNA]</scope>
    <source>
        <strain evidence="2 3">SC-DP-2</strain>
    </source>
</reference>